<protein>
    <recommendedName>
        <fullName evidence="1">Peptidase S74 domain-containing protein</fullName>
    </recommendedName>
</protein>
<dbReference type="Proteomes" id="UP000306192">
    <property type="component" value="Unassembled WGS sequence"/>
</dbReference>
<dbReference type="PROSITE" id="PS51688">
    <property type="entry name" value="ICA"/>
    <property type="match status" value="1"/>
</dbReference>
<organism evidence="2 3">
    <name type="scientific">Subtercola vilae</name>
    <dbReference type="NCBI Taxonomy" id="2056433"/>
    <lineage>
        <taxon>Bacteria</taxon>
        <taxon>Bacillati</taxon>
        <taxon>Actinomycetota</taxon>
        <taxon>Actinomycetes</taxon>
        <taxon>Micrococcales</taxon>
        <taxon>Microbacteriaceae</taxon>
        <taxon>Subtercola</taxon>
    </lineage>
</organism>
<evidence type="ECO:0000313" key="2">
    <source>
        <dbReference type="EMBL" id="TIH34980.1"/>
    </source>
</evidence>
<dbReference type="EMBL" id="QYRT01000022">
    <property type="protein sequence ID" value="TIH34980.1"/>
    <property type="molecule type" value="Genomic_DNA"/>
</dbReference>
<name>A0A4T2BUF4_9MICO</name>
<proteinExistence type="predicted"/>
<sequence length="102" mass="11056">MQPSTLKVKKDLTNLTETAGILSIQPHWGRYKWDAESTPLKVFFLAEEVAAAGFGPDVVPLDDAGDPASVNYQMLIVPLLAVVKAQQAQIEALNSRLDAAHL</sequence>
<keyword evidence="3" id="KW-1185">Reference proteome</keyword>
<gene>
    <name evidence="2" type="ORF">D4765_11850</name>
</gene>
<dbReference type="InterPro" id="IPR030392">
    <property type="entry name" value="S74_ICA"/>
</dbReference>
<feature type="domain" description="Peptidase S74" evidence="1">
    <location>
        <begin position="4"/>
        <end position="97"/>
    </location>
</feature>
<evidence type="ECO:0000313" key="3">
    <source>
        <dbReference type="Proteomes" id="UP000306192"/>
    </source>
</evidence>
<dbReference type="AlphaFoldDB" id="A0A4T2BUF4"/>
<reference evidence="2 3" key="1">
    <citation type="journal article" date="2019" name="Microorganisms">
        <title>Systematic Affiliation and Genome Analysis of Subtercola vilae DB165(T) with Particular Emphasis on Cold Adaptation of an Isolate from a High-Altitude Cold Volcano Lake.</title>
        <authorList>
            <person name="Villalobos A.S."/>
            <person name="Wiese J."/>
            <person name="Imhoff J.F."/>
            <person name="Dorador C."/>
            <person name="Keller A."/>
            <person name="Hentschel U."/>
        </authorList>
    </citation>
    <scope>NUCLEOTIDE SEQUENCE [LARGE SCALE GENOMIC DNA]</scope>
    <source>
        <strain evidence="2 3">DB165</strain>
    </source>
</reference>
<evidence type="ECO:0000259" key="1">
    <source>
        <dbReference type="PROSITE" id="PS51688"/>
    </source>
</evidence>
<comment type="caution">
    <text evidence="2">The sequence shown here is derived from an EMBL/GenBank/DDBJ whole genome shotgun (WGS) entry which is preliminary data.</text>
</comment>
<accession>A0A4T2BUF4</accession>